<reference evidence="3 4" key="1">
    <citation type="submission" date="2022-05" db="EMBL/GenBank/DDBJ databases">
        <title>Corynebacterium sp. B5-R-101 sp. nov., isolated from human feces.</title>
        <authorList>
            <person name="Shamsuzzaman M."/>
            <person name="Dahal R.H."/>
        </authorList>
    </citation>
    <scope>NUCLEOTIDE SEQUENCE [LARGE SCALE GENOMIC DNA]</scope>
    <source>
        <strain evidence="3 4">B5-R-101</strain>
    </source>
</reference>
<accession>A0ABT0TB64</accession>
<dbReference type="InterPro" id="IPR006016">
    <property type="entry name" value="UspA"/>
</dbReference>
<dbReference type="EMBL" id="JAMKFF010000008">
    <property type="protein sequence ID" value="MCL8494319.1"/>
    <property type="molecule type" value="Genomic_DNA"/>
</dbReference>
<name>A0ABT0TB64_9CORY</name>
<organism evidence="3 4">
    <name type="scientific">Corynebacterium intestinale</name>
    <dbReference type="NCBI Taxonomy" id="2943492"/>
    <lineage>
        <taxon>Bacteria</taxon>
        <taxon>Bacillati</taxon>
        <taxon>Actinomycetota</taxon>
        <taxon>Actinomycetes</taxon>
        <taxon>Mycobacteriales</taxon>
        <taxon>Corynebacteriaceae</taxon>
        <taxon>Corynebacterium</taxon>
    </lineage>
</organism>
<gene>
    <name evidence="3" type="ORF">M5J06_09300</name>
</gene>
<dbReference type="Gene3D" id="3.40.50.12370">
    <property type="match status" value="1"/>
</dbReference>
<dbReference type="PANTHER" id="PTHR46268">
    <property type="entry name" value="STRESS RESPONSE PROTEIN NHAX"/>
    <property type="match status" value="1"/>
</dbReference>
<dbReference type="PANTHER" id="PTHR46268:SF6">
    <property type="entry name" value="UNIVERSAL STRESS PROTEIN UP12"/>
    <property type="match status" value="1"/>
</dbReference>
<keyword evidence="4" id="KW-1185">Reference proteome</keyword>
<evidence type="ECO:0000313" key="3">
    <source>
        <dbReference type="EMBL" id="MCL8494319.1"/>
    </source>
</evidence>
<comment type="caution">
    <text evidence="3">The sequence shown here is derived from an EMBL/GenBank/DDBJ whole genome shotgun (WGS) entry which is preliminary data.</text>
</comment>
<comment type="similarity">
    <text evidence="1">Belongs to the universal stress protein A family.</text>
</comment>
<dbReference type="RefSeq" id="WP_083299233.1">
    <property type="nucleotide sequence ID" value="NZ_JAMFTR010000008.1"/>
</dbReference>
<protein>
    <submittedName>
        <fullName evidence="3">Universal stress protein</fullName>
    </submittedName>
</protein>
<dbReference type="SUPFAM" id="SSF52402">
    <property type="entry name" value="Adenine nucleotide alpha hydrolases-like"/>
    <property type="match status" value="2"/>
</dbReference>
<dbReference type="Pfam" id="PF00582">
    <property type="entry name" value="Usp"/>
    <property type="match status" value="1"/>
</dbReference>
<dbReference type="CDD" id="cd00293">
    <property type="entry name" value="USP-like"/>
    <property type="match status" value="1"/>
</dbReference>
<feature type="domain" description="UspA" evidence="2">
    <location>
        <begin position="16"/>
        <end position="151"/>
    </location>
</feature>
<dbReference type="Proteomes" id="UP001203579">
    <property type="component" value="Unassembled WGS sequence"/>
</dbReference>
<proteinExistence type="inferred from homology"/>
<evidence type="ECO:0000313" key="4">
    <source>
        <dbReference type="Proteomes" id="UP001203579"/>
    </source>
</evidence>
<evidence type="ECO:0000259" key="2">
    <source>
        <dbReference type="Pfam" id="PF00582"/>
    </source>
</evidence>
<evidence type="ECO:0000256" key="1">
    <source>
        <dbReference type="ARBA" id="ARBA00008791"/>
    </source>
</evidence>
<sequence>MNPPTDFPRRRANGSLLVAYIDTSDGHDALHLGIALARERQVNLKIVSVIPPVSPQGFGVQTQDPGYNAIVREQTEQRLASALNSLPADISATWHVVEGTEPALALNDAAQKLECDLIVVGARSGGLLNRFRIGTVPSSLLYTAQTPVALAPQGYSYPGPITSISALVGPRRGRSDVAAIGLDRANRREIPLRIITLKISGEDAGHGFELPLSEAIEGAVSKGQASRITTSGSSVQSALRNLSWEEGEVAVLGSARIAGDGRLFLGTTAHRILKHLPVPTIVVPSGYMSLKGGAPS</sequence>